<name>A0A552Z3L9_9LACT</name>
<sequence length="71" mass="7937">MGLSHNKMIKSKVGLTDFTTDYGLTQKRVALTHLFLISMVSEDSALLRSPKSEESTLLCSLLSEKRESSYL</sequence>
<accession>A0A552Z3L9</accession>
<proteinExistence type="predicted"/>
<gene>
    <name evidence="1" type="ORF">FNJ53_04535</name>
</gene>
<dbReference type="Proteomes" id="UP000317167">
    <property type="component" value="Unassembled WGS sequence"/>
</dbReference>
<protein>
    <submittedName>
        <fullName evidence="1">Uncharacterized protein</fullName>
    </submittedName>
</protein>
<evidence type="ECO:0000313" key="2">
    <source>
        <dbReference type="Proteomes" id="UP000317167"/>
    </source>
</evidence>
<comment type="caution">
    <text evidence="1">The sequence shown here is derived from an EMBL/GenBank/DDBJ whole genome shotgun (WGS) entry which is preliminary data.</text>
</comment>
<dbReference type="AlphaFoldDB" id="A0A552Z3L9"/>
<reference evidence="1 2" key="1">
    <citation type="submission" date="2019-07" db="EMBL/GenBank/DDBJ databases">
        <title>Draft genome of 7 Lactococcus lactis strains isolated from an artisanal cheese production.</title>
        <authorList>
            <person name="Biolcati F."/>
            <person name="Bottero M.T."/>
            <person name="Dalmasso A."/>
            <person name="Mcauliffe O."/>
        </authorList>
    </citation>
    <scope>NUCLEOTIDE SEQUENCE [LARGE SCALE GENOMIC DNA]</scope>
    <source>
        <strain evidence="1 2">MRS45.2</strain>
    </source>
</reference>
<organism evidence="1 2">
    <name type="scientific">Lactococcus lactis</name>
    <dbReference type="NCBI Taxonomy" id="1358"/>
    <lineage>
        <taxon>Bacteria</taxon>
        <taxon>Bacillati</taxon>
        <taxon>Bacillota</taxon>
        <taxon>Bacilli</taxon>
        <taxon>Lactobacillales</taxon>
        <taxon>Streptococcaceae</taxon>
        <taxon>Lactococcus</taxon>
    </lineage>
</organism>
<dbReference type="EMBL" id="VJWV01000003">
    <property type="protein sequence ID" value="TRW74091.1"/>
    <property type="molecule type" value="Genomic_DNA"/>
</dbReference>
<evidence type="ECO:0000313" key="1">
    <source>
        <dbReference type="EMBL" id="TRW74091.1"/>
    </source>
</evidence>